<dbReference type="Pfam" id="PF14430">
    <property type="entry name" value="Imm1"/>
    <property type="match status" value="1"/>
</dbReference>
<dbReference type="Proteomes" id="UP001236014">
    <property type="component" value="Chromosome"/>
</dbReference>
<gene>
    <name evidence="1" type="ORF">QRX50_47640</name>
</gene>
<protein>
    <submittedName>
        <fullName evidence="1">Imm1 family immunity protein</fullName>
    </submittedName>
</protein>
<proteinExistence type="predicted"/>
<dbReference type="InterPro" id="IPR025680">
    <property type="entry name" value="DddI"/>
</dbReference>
<evidence type="ECO:0000313" key="2">
    <source>
        <dbReference type="Proteomes" id="UP001236014"/>
    </source>
</evidence>
<accession>A0A9Y2IF47</accession>
<organism evidence="1 2">
    <name type="scientific">Amycolatopsis carbonis</name>
    <dbReference type="NCBI Taxonomy" id="715471"/>
    <lineage>
        <taxon>Bacteria</taxon>
        <taxon>Bacillati</taxon>
        <taxon>Actinomycetota</taxon>
        <taxon>Actinomycetes</taxon>
        <taxon>Pseudonocardiales</taxon>
        <taxon>Pseudonocardiaceae</taxon>
        <taxon>Amycolatopsis</taxon>
    </lineage>
</organism>
<keyword evidence="2" id="KW-1185">Reference proteome</keyword>
<dbReference type="EMBL" id="CP127294">
    <property type="protein sequence ID" value="WIX78922.1"/>
    <property type="molecule type" value="Genomic_DNA"/>
</dbReference>
<name>A0A9Y2IF47_9PSEU</name>
<dbReference type="KEGG" id="acab:QRX50_47640"/>
<dbReference type="AlphaFoldDB" id="A0A9Y2IF47"/>
<dbReference type="RefSeq" id="WP_285969623.1">
    <property type="nucleotide sequence ID" value="NZ_CP127294.1"/>
</dbReference>
<evidence type="ECO:0000313" key="1">
    <source>
        <dbReference type="EMBL" id="WIX78922.1"/>
    </source>
</evidence>
<sequence length="136" mass="14811">MAVVKAWYDPGQAEPFELAEPAEVDALLDRMVSEATAAPVGVVAELAREDRDRWSILQFGVRTEGVGFVGYMGKDETSVISASGAMSSEPVAYDYQAHEREVPSHAEVSWQSVRQAVHDYVASRGARPGGVTWQEV</sequence>
<reference evidence="1 2" key="1">
    <citation type="submission" date="2023-06" db="EMBL/GenBank/DDBJ databases">
        <authorList>
            <person name="Oyuntsetseg B."/>
            <person name="Kim S.B."/>
        </authorList>
    </citation>
    <scope>NUCLEOTIDE SEQUENCE [LARGE SCALE GENOMIC DNA]</scope>
    <source>
        <strain evidence="1 2">2-15</strain>
    </source>
</reference>